<proteinExistence type="predicted"/>
<keyword evidence="1" id="KW-0472">Membrane</keyword>
<evidence type="ECO:0000256" key="1">
    <source>
        <dbReference type="SAM" id="Phobius"/>
    </source>
</evidence>
<name>A0A7G9YV12_9EURY</name>
<dbReference type="AlphaFoldDB" id="A0A7G9YV12"/>
<reference evidence="2" key="1">
    <citation type="submission" date="2020-06" db="EMBL/GenBank/DDBJ databases">
        <title>Unique genomic features of the anaerobic methanotrophic archaea.</title>
        <authorList>
            <person name="Chadwick G.L."/>
            <person name="Skennerton C.T."/>
            <person name="Laso-Perez R."/>
            <person name="Leu A.O."/>
            <person name="Speth D.R."/>
            <person name="Yu H."/>
            <person name="Morgan-Lang C."/>
            <person name="Hatzenpichler R."/>
            <person name="Goudeau D."/>
            <person name="Malmstrom R."/>
            <person name="Brazelton W.J."/>
            <person name="Woyke T."/>
            <person name="Hallam S.J."/>
            <person name="Tyson G.W."/>
            <person name="Wegener G."/>
            <person name="Boetius A."/>
            <person name="Orphan V."/>
        </authorList>
    </citation>
    <scope>NUCLEOTIDE SEQUENCE</scope>
</reference>
<feature type="transmembrane region" description="Helical" evidence="1">
    <location>
        <begin position="99"/>
        <end position="119"/>
    </location>
</feature>
<gene>
    <name evidence="2" type="ORF">PAJCOBIN_00006</name>
</gene>
<keyword evidence="1" id="KW-0812">Transmembrane</keyword>
<evidence type="ECO:0000313" key="2">
    <source>
        <dbReference type="EMBL" id="QNO51846.1"/>
    </source>
</evidence>
<dbReference type="EMBL" id="MT631480">
    <property type="protein sequence ID" value="QNO51846.1"/>
    <property type="molecule type" value="Genomic_DNA"/>
</dbReference>
<protein>
    <submittedName>
        <fullName evidence="2">Uncharacterized protein</fullName>
    </submittedName>
</protein>
<organism evidence="2">
    <name type="scientific">Candidatus Methanophagaceae archaeon ANME-1 ERB6</name>
    <dbReference type="NCBI Taxonomy" id="2759912"/>
    <lineage>
        <taxon>Archaea</taxon>
        <taxon>Methanobacteriati</taxon>
        <taxon>Methanobacteriota</taxon>
        <taxon>Stenosarchaea group</taxon>
        <taxon>Methanomicrobia</taxon>
        <taxon>Candidatus Methanophagales</taxon>
        <taxon>Candidatus Methanophagaceae</taxon>
    </lineage>
</organism>
<keyword evidence="1" id="KW-1133">Transmembrane helix</keyword>
<sequence>MLSNKKSRIWESEAIKRSIKITEGRTREARRAGVDVSKAEQEIEGAIGLFDEQEDEIEAGKKEREARRELDNIVNAQKRKKFPIGWPTTKYLGCIRRFYGIYSFLPSLILMPLFFILLYRFPNLSFNLGDISIWHSLIF</sequence>
<accession>A0A7G9YV12</accession>